<evidence type="ECO:0000313" key="2">
    <source>
        <dbReference type="Proteomes" id="UP001153331"/>
    </source>
</evidence>
<organism evidence="1 2">
    <name type="scientific">Boeremia exigua</name>
    <dbReference type="NCBI Taxonomy" id="749465"/>
    <lineage>
        <taxon>Eukaryota</taxon>
        <taxon>Fungi</taxon>
        <taxon>Dikarya</taxon>
        <taxon>Ascomycota</taxon>
        <taxon>Pezizomycotina</taxon>
        <taxon>Dothideomycetes</taxon>
        <taxon>Pleosporomycetidae</taxon>
        <taxon>Pleosporales</taxon>
        <taxon>Pleosporineae</taxon>
        <taxon>Didymellaceae</taxon>
        <taxon>Boeremia</taxon>
    </lineage>
</organism>
<dbReference type="EMBL" id="JAPHNI010000354">
    <property type="protein sequence ID" value="KAJ8112065.1"/>
    <property type="molecule type" value="Genomic_DNA"/>
</dbReference>
<name>A0ACC2IA53_9PLEO</name>
<proteinExistence type="predicted"/>
<keyword evidence="2" id="KW-1185">Reference proteome</keyword>
<evidence type="ECO:0000313" key="1">
    <source>
        <dbReference type="EMBL" id="KAJ8112065.1"/>
    </source>
</evidence>
<gene>
    <name evidence="1" type="ORF">OPT61_g5491</name>
</gene>
<reference evidence="1" key="1">
    <citation type="submission" date="2022-11" db="EMBL/GenBank/DDBJ databases">
        <title>Genome Sequence of Boeremia exigua.</title>
        <authorList>
            <person name="Buettner E."/>
        </authorList>
    </citation>
    <scope>NUCLEOTIDE SEQUENCE</scope>
    <source>
        <strain evidence="1">CU02</strain>
    </source>
</reference>
<comment type="caution">
    <text evidence="1">The sequence shown here is derived from an EMBL/GenBank/DDBJ whole genome shotgun (WGS) entry which is preliminary data.</text>
</comment>
<sequence>MRKTSLVLSLCASIASCAPTNGSGPTVQVKNGTYQGVYSPEYNQDHFLGIPYAQPPVGNLRFRNPVSLNESWSGARPAIQYSSECYGYGTDQIGFPLSEDCLYINVVRPAGCENEALPVAFWIHGGGYYMGGGVDPRYNVSFMVENSVKIGKPIVAVTINYRLSAWGFLSGSKEIQESGEMNLGLRDQRLALQWVQDNIEAFGGNPEKVTIFGESAGAGSVGFQLTAYSGRDDKLFRGAIMQSGNPVHFNHLNDPLEYADSYNAIVSRTPCVNATSQLECLRALPAEQYNAAVNTTTPTLNTTNFMPILDGDFIQKRTSIQMANGEFVHVPIISGANSDEGSAFSPRPVNTTEDFYAFMTAGNNPNPPEFANQLLEAYPDDSPSTSSPISETRDPAPPTAPSSAAQQATSAT</sequence>
<protein>
    <submittedName>
        <fullName evidence="1">Uncharacterized protein</fullName>
    </submittedName>
</protein>
<dbReference type="Proteomes" id="UP001153331">
    <property type="component" value="Unassembled WGS sequence"/>
</dbReference>
<accession>A0ACC2IA53</accession>